<organism evidence="2 3">
    <name type="scientific">Tetrapyrgos nigripes</name>
    <dbReference type="NCBI Taxonomy" id="182062"/>
    <lineage>
        <taxon>Eukaryota</taxon>
        <taxon>Fungi</taxon>
        <taxon>Dikarya</taxon>
        <taxon>Basidiomycota</taxon>
        <taxon>Agaricomycotina</taxon>
        <taxon>Agaricomycetes</taxon>
        <taxon>Agaricomycetidae</taxon>
        <taxon>Agaricales</taxon>
        <taxon>Marasmiineae</taxon>
        <taxon>Marasmiaceae</taxon>
        <taxon>Tetrapyrgos</taxon>
    </lineage>
</organism>
<dbReference type="EMBL" id="JAACJM010000108">
    <property type="protein sequence ID" value="KAF5345780.1"/>
    <property type="molecule type" value="Genomic_DNA"/>
</dbReference>
<sequence length="201" mass="23743">MANNVISRNAPDYDPEGTGEHKLILATNSIRNNTLASPDDKHYYEICTWFWHRNTTKINNLEPDTQVMRTVAEIERVAAGRYRVRFKNGQPEFGEWISDIDFLKPTPDGIGGTFTDNEGIEYRWKTHKRNLQLVRVNDEKKTPLLNYNPHRRYFFVLLMSRHAAWTLKPELLKMLDRLIVSYILVEKRRRAAHNLLKRSKY</sequence>
<evidence type="ECO:0000313" key="3">
    <source>
        <dbReference type="Proteomes" id="UP000559256"/>
    </source>
</evidence>
<reference evidence="2 3" key="1">
    <citation type="journal article" date="2020" name="ISME J.">
        <title>Uncovering the hidden diversity of litter-decomposition mechanisms in mushroom-forming fungi.</title>
        <authorList>
            <person name="Floudas D."/>
            <person name="Bentzer J."/>
            <person name="Ahren D."/>
            <person name="Johansson T."/>
            <person name="Persson P."/>
            <person name="Tunlid A."/>
        </authorList>
    </citation>
    <scope>NUCLEOTIDE SEQUENCE [LARGE SCALE GENOMIC DNA]</scope>
    <source>
        <strain evidence="2 3">CBS 291.85</strain>
    </source>
</reference>
<feature type="domain" description="DUF6593" evidence="1">
    <location>
        <begin position="28"/>
        <end position="190"/>
    </location>
</feature>
<dbReference type="InterPro" id="IPR046528">
    <property type="entry name" value="DUF6593"/>
</dbReference>
<comment type="caution">
    <text evidence="2">The sequence shown here is derived from an EMBL/GenBank/DDBJ whole genome shotgun (WGS) entry which is preliminary data.</text>
</comment>
<name>A0A8H5CQ24_9AGAR</name>
<keyword evidence="3" id="KW-1185">Reference proteome</keyword>
<evidence type="ECO:0000313" key="2">
    <source>
        <dbReference type="EMBL" id="KAF5345780.1"/>
    </source>
</evidence>
<gene>
    <name evidence="2" type="ORF">D9758_011888</name>
</gene>
<dbReference type="Pfam" id="PF20236">
    <property type="entry name" value="DUF6593"/>
    <property type="match status" value="1"/>
</dbReference>
<proteinExistence type="predicted"/>
<protein>
    <recommendedName>
        <fullName evidence="1">DUF6593 domain-containing protein</fullName>
    </recommendedName>
</protein>
<dbReference type="Proteomes" id="UP000559256">
    <property type="component" value="Unassembled WGS sequence"/>
</dbReference>
<dbReference type="OrthoDB" id="2798132at2759"/>
<evidence type="ECO:0000259" key="1">
    <source>
        <dbReference type="Pfam" id="PF20236"/>
    </source>
</evidence>
<dbReference type="AlphaFoldDB" id="A0A8H5CQ24"/>
<accession>A0A8H5CQ24</accession>